<evidence type="ECO:0000313" key="1">
    <source>
        <dbReference type="EMBL" id="CAI9559853.1"/>
    </source>
</evidence>
<reference evidence="1" key="1">
    <citation type="submission" date="2023-05" db="EMBL/GenBank/DDBJ databases">
        <authorList>
            <person name="Stuckert A."/>
        </authorList>
    </citation>
    <scope>NUCLEOTIDE SEQUENCE</scope>
</reference>
<evidence type="ECO:0000313" key="2">
    <source>
        <dbReference type="Proteomes" id="UP001162483"/>
    </source>
</evidence>
<keyword evidence="2" id="KW-1185">Reference proteome</keyword>
<comment type="caution">
    <text evidence="1">The sequence shown here is derived from an EMBL/GenBank/DDBJ whole genome shotgun (WGS) entry which is preliminary data.</text>
</comment>
<sequence length="61" mass="7244">MCRVSTNNMSYHEIRGGHWKMGRTREDRIKQPFYIMWRISPLDSTVNITSMLHCQGRTDNS</sequence>
<accession>A0ABN9CI96</accession>
<dbReference type="Proteomes" id="UP001162483">
    <property type="component" value="Unassembled WGS sequence"/>
</dbReference>
<dbReference type="EMBL" id="CATNWA010010409">
    <property type="protein sequence ID" value="CAI9559853.1"/>
    <property type="molecule type" value="Genomic_DNA"/>
</dbReference>
<protein>
    <submittedName>
        <fullName evidence="1">Uncharacterized protein</fullName>
    </submittedName>
</protein>
<proteinExistence type="predicted"/>
<name>A0ABN9CI96_9NEOB</name>
<organism evidence="1 2">
    <name type="scientific">Staurois parvus</name>
    <dbReference type="NCBI Taxonomy" id="386267"/>
    <lineage>
        <taxon>Eukaryota</taxon>
        <taxon>Metazoa</taxon>
        <taxon>Chordata</taxon>
        <taxon>Craniata</taxon>
        <taxon>Vertebrata</taxon>
        <taxon>Euteleostomi</taxon>
        <taxon>Amphibia</taxon>
        <taxon>Batrachia</taxon>
        <taxon>Anura</taxon>
        <taxon>Neobatrachia</taxon>
        <taxon>Ranoidea</taxon>
        <taxon>Ranidae</taxon>
        <taxon>Staurois</taxon>
    </lineage>
</organism>
<gene>
    <name evidence="1" type="ORF">SPARVUS_LOCUS5149047</name>
</gene>